<reference evidence="2" key="2">
    <citation type="journal article" date="2015" name="Fish Shellfish Immunol.">
        <title>Early steps in the European eel (Anguilla anguilla)-Vibrio vulnificus interaction in the gills: Role of the RtxA13 toxin.</title>
        <authorList>
            <person name="Callol A."/>
            <person name="Pajuelo D."/>
            <person name="Ebbesson L."/>
            <person name="Teles M."/>
            <person name="MacKenzie S."/>
            <person name="Amaro C."/>
        </authorList>
    </citation>
    <scope>NUCLEOTIDE SEQUENCE</scope>
</reference>
<proteinExistence type="predicted"/>
<sequence length="98" mass="10995">MSEFIPFKSSIHIASGSYVYLGNSWIVHLARFHCARACVCARVCVSVNSPTYLKYPCLPFIRKSIQHCPYVAIYIQPFPTSEDTPPAATSAPKDNNLW</sequence>
<feature type="region of interest" description="Disordered" evidence="1">
    <location>
        <begin position="79"/>
        <end position="98"/>
    </location>
</feature>
<dbReference type="AlphaFoldDB" id="A0A0E9ULP2"/>
<organism evidence="2">
    <name type="scientific">Anguilla anguilla</name>
    <name type="common">European freshwater eel</name>
    <name type="synonym">Muraena anguilla</name>
    <dbReference type="NCBI Taxonomy" id="7936"/>
    <lineage>
        <taxon>Eukaryota</taxon>
        <taxon>Metazoa</taxon>
        <taxon>Chordata</taxon>
        <taxon>Craniata</taxon>
        <taxon>Vertebrata</taxon>
        <taxon>Euteleostomi</taxon>
        <taxon>Actinopterygii</taxon>
        <taxon>Neopterygii</taxon>
        <taxon>Teleostei</taxon>
        <taxon>Anguilliformes</taxon>
        <taxon>Anguillidae</taxon>
        <taxon>Anguilla</taxon>
    </lineage>
</organism>
<evidence type="ECO:0000313" key="2">
    <source>
        <dbReference type="EMBL" id="JAH66180.1"/>
    </source>
</evidence>
<protein>
    <submittedName>
        <fullName evidence="2">Uncharacterized protein</fullName>
    </submittedName>
</protein>
<evidence type="ECO:0000256" key="1">
    <source>
        <dbReference type="SAM" id="MobiDB-lite"/>
    </source>
</evidence>
<name>A0A0E9ULP2_ANGAN</name>
<dbReference type="EMBL" id="GBXM01042397">
    <property type="protein sequence ID" value="JAH66180.1"/>
    <property type="molecule type" value="Transcribed_RNA"/>
</dbReference>
<accession>A0A0E9ULP2</accession>
<reference evidence="2" key="1">
    <citation type="submission" date="2014-11" db="EMBL/GenBank/DDBJ databases">
        <authorList>
            <person name="Amaro Gonzalez C."/>
        </authorList>
    </citation>
    <scope>NUCLEOTIDE SEQUENCE</scope>
</reference>